<evidence type="ECO:0000259" key="7">
    <source>
        <dbReference type="PROSITE" id="PS51032"/>
    </source>
</evidence>
<dbReference type="GO" id="GO:0009873">
    <property type="term" value="P:ethylene-activated signaling pathway"/>
    <property type="evidence" value="ECO:0007669"/>
    <property type="project" value="InterPro"/>
</dbReference>
<accession>A0AAP0S260</accession>
<dbReference type="SMART" id="SM00380">
    <property type="entry name" value="AP2"/>
    <property type="match status" value="1"/>
</dbReference>
<evidence type="ECO:0000256" key="1">
    <source>
        <dbReference type="ARBA" id="ARBA00004123"/>
    </source>
</evidence>
<evidence type="ECO:0000256" key="4">
    <source>
        <dbReference type="ARBA" id="ARBA00023163"/>
    </source>
</evidence>
<keyword evidence="2" id="KW-0805">Transcription regulation</keyword>
<feature type="domain" description="AP2/ERF" evidence="7">
    <location>
        <begin position="119"/>
        <end position="176"/>
    </location>
</feature>
<keyword evidence="5" id="KW-0539">Nucleus</keyword>
<dbReference type="Proteomes" id="UP001415857">
    <property type="component" value="Unassembled WGS sequence"/>
</dbReference>
<evidence type="ECO:0000313" key="8">
    <source>
        <dbReference type="EMBL" id="KAK9286186.1"/>
    </source>
</evidence>
<evidence type="ECO:0000256" key="3">
    <source>
        <dbReference type="ARBA" id="ARBA00023125"/>
    </source>
</evidence>
<keyword evidence="9" id="KW-1185">Reference proteome</keyword>
<keyword evidence="3" id="KW-0238">DNA-binding</keyword>
<dbReference type="FunFam" id="3.30.730.10:FF:000001">
    <property type="entry name" value="Ethylene-responsive transcription factor 2"/>
    <property type="match status" value="1"/>
</dbReference>
<dbReference type="InterPro" id="IPR001471">
    <property type="entry name" value="AP2/ERF_dom"/>
</dbReference>
<dbReference type="GO" id="GO:0005634">
    <property type="term" value="C:nucleus"/>
    <property type="evidence" value="ECO:0007669"/>
    <property type="project" value="UniProtKB-SubCell"/>
</dbReference>
<evidence type="ECO:0000256" key="6">
    <source>
        <dbReference type="SAM" id="MobiDB-lite"/>
    </source>
</evidence>
<dbReference type="GO" id="GO:0003700">
    <property type="term" value="F:DNA-binding transcription factor activity"/>
    <property type="evidence" value="ECO:0007669"/>
    <property type="project" value="InterPro"/>
</dbReference>
<dbReference type="InterPro" id="IPR036955">
    <property type="entry name" value="AP2/ERF_dom_sf"/>
</dbReference>
<comment type="subcellular location">
    <subcellularLocation>
        <location evidence="1">Nucleus</location>
    </subcellularLocation>
</comment>
<evidence type="ECO:0000256" key="5">
    <source>
        <dbReference type="ARBA" id="ARBA00023242"/>
    </source>
</evidence>
<proteinExistence type="predicted"/>
<dbReference type="SUPFAM" id="SSF54171">
    <property type="entry name" value="DNA-binding domain"/>
    <property type="match status" value="1"/>
</dbReference>
<dbReference type="GO" id="GO:0003677">
    <property type="term" value="F:DNA binding"/>
    <property type="evidence" value="ECO:0007669"/>
    <property type="project" value="UniProtKB-KW"/>
</dbReference>
<dbReference type="Gene3D" id="3.30.730.10">
    <property type="entry name" value="AP2/ERF domain"/>
    <property type="match status" value="1"/>
</dbReference>
<name>A0AAP0S260_LIQFO</name>
<evidence type="ECO:0000313" key="9">
    <source>
        <dbReference type="Proteomes" id="UP001415857"/>
    </source>
</evidence>
<sequence>MTHSSSPPPPPRLTHEQEASVIVAALTNVISGGAASNGNSNHQEFRVLPTLECAATSSPATSTSSTNHEDNSGNTLLRIFDPYTCQFCNIEGCLGCDVFPPTQEEKKKSVPVVKKKKKNYRGVRQRPWGKWAAEIRDPRRATRVWLGTFATAEEAARAYDKAAIDFRGPRAKLNFPFPDNTLGESSNSGQEFLQENPRNSDVSSEMEVAPPGIEKKNEFLDNIGEGEIEEWMMMMDFASNSSDSATTGNVNSS</sequence>
<dbReference type="CDD" id="cd00018">
    <property type="entry name" value="AP2"/>
    <property type="match status" value="1"/>
</dbReference>
<dbReference type="Pfam" id="PF00847">
    <property type="entry name" value="AP2"/>
    <property type="match status" value="1"/>
</dbReference>
<dbReference type="AlphaFoldDB" id="A0AAP0S260"/>
<dbReference type="InterPro" id="IPR044808">
    <property type="entry name" value="ERF_plant"/>
</dbReference>
<dbReference type="InterPro" id="IPR016177">
    <property type="entry name" value="DNA-bd_dom_sf"/>
</dbReference>
<protein>
    <recommendedName>
        <fullName evidence="7">AP2/ERF domain-containing protein</fullName>
    </recommendedName>
</protein>
<evidence type="ECO:0000256" key="2">
    <source>
        <dbReference type="ARBA" id="ARBA00023015"/>
    </source>
</evidence>
<organism evidence="8 9">
    <name type="scientific">Liquidambar formosana</name>
    <name type="common">Formosan gum</name>
    <dbReference type="NCBI Taxonomy" id="63359"/>
    <lineage>
        <taxon>Eukaryota</taxon>
        <taxon>Viridiplantae</taxon>
        <taxon>Streptophyta</taxon>
        <taxon>Embryophyta</taxon>
        <taxon>Tracheophyta</taxon>
        <taxon>Spermatophyta</taxon>
        <taxon>Magnoliopsida</taxon>
        <taxon>eudicotyledons</taxon>
        <taxon>Gunneridae</taxon>
        <taxon>Pentapetalae</taxon>
        <taxon>Saxifragales</taxon>
        <taxon>Altingiaceae</taxon>
        <taxon>Liquidambar</taxon>
    </lineage>
</organism>
<comment type="caution">
    <text evidence="8">The sequence shown here is derived from an EMBL/GenBank/DDBJ whole genome shotgun (WGS) entry which is preliminary data.</text>
</comment>
<dbReference type="PRINTS" id="PR00367">
    <property type="entry name" value="ETHRSPELEMNT"/>
</dbReference>
<feature type="region of interest" description="Disordered" evidence="6">
    <location>
        <begin position="178"/>
        <end position="217"/>
    </location>
</feature>
<dbReference type="EMBL" id="JBBPBK010000004">
    <property type="protein sequence ID" value="KAK9286186.1"/>
    <property type="molecule type" value="Genomic_DNA"/>
</dbReference>
<dbReference type="PANTHER" id="PTHR31190">
    <property type="entry name" value="DNA-BINDING DOMAIN"/>
    <property type="match status" value="1"/>
</dbReference>
<reference evidence="8 9" key="1">
    <citation type="journal article" date="2024" name="Plant J.">
        <title>Genome sequences and population genomics reveal climatic adaptation and genomic divergence between two closely related sweetgum species.</title>
        <authorList>
            <person name="Xu W.Q."/>
            <person name="Ren C.Q."/>
            <person name="Zhang X.Y."/>
            <person name="Comes H.P."/>
            <person name="Liu X.H."/>
            <person name="Li Y.G."/>
            <person name="Kettle C.J."/>
            <person name="Jalonen R."/>
            <person name="Gaisberger H."/>
            <person name="Ma Y.Z."/>
            <person name="Qiu Y.X."/>
        </authorList>
    </citation>
    <scope>NUCLEOTIDE SEQUENCE [LARGE SCALE GENOMIC DNA]</scope>
    <source>
        <strain evidence="8">Hangzhou</strain>
    </source>
</reference>
<dbReference type="PROSITE" id="PS51032">
    <property type="entry name" value="AP2_ERF"/>
    <property type="match status" value="1"/>
</dbReference>
<keyword evidence="4" id="KW-0804">Transcription</keyword>
<dbReference type="PANTHER" id="PTHR31190:SF181">
    <property type="entry name" value="OS02G0764700 PROTEIN"/>
    <property type="match status" value="1"/>
</dbReference>
<gene>
    <name evidence="8" type="ORF">L1049_014569</name>
</gene>
<feature type="compositionally biased region" description="Polar residues" evidence="6">
    <location>
        <begin position="182"/>
        <end position="203"/>
    </location>
</feature>